<reference evidence="1 2" key="1">
    <citation type="submission" date="2015-09" db="EMBL/GenBank/DDBJ databases">
        <title>Trachymyrmex cornetzi WGS genome.</title>
        <authorList>
            <person name="Nygaard S."/>
            <person name="Hu H."/>
            <person name="Boomsma J."/>
            <person name="Zhang G."/>
        </authorList>
    </citation>
    <scope>NUCLEOTIDE SEQUENCE [LARGE SCALE GENOMIC DNA]</scope>
    <source>
        <strain evidence="1">Tcor2-1</strain>
        <tissue evidence="1">Whole body</tissue>
    </source>
</reference>
<keyword evidence="2" id="KW-1185">Reference proteome</keyword>
<accession>A0A195DM39</accession>
<evidence type="ECO:0000313" key="2">
    <source>
        <dbReference type="Proteomes" id="UP000078492"/>
    </source>
</evidence>
<sequence length="56" mass="6187">MRSYITHTEVENSFKERYTCIYARSVSPLTPKSDPSALQLAILDGPSSPNCKINGV</sequence>
<proteinExistence type="predicted"/>
<name>A0A195DM39_9HYME</name>
<dbReference type="Proteomes" id="UP000078492">
    <property type="component" value="Unassembled WGS sequence"/>
</dbReference>
<protein>
    <submittedName>
        <fullName evidence="1">Uncharacterized protein</fullName>
    </submittedName>
</protein>
<organism evidence="1 2">
    <name type="scientific">Trachymyrmex cornetzi</name>
    <dbReference type="NCBI Taxonomy" id="471704"/>
    <lineage>
        <taxon>Eukaryota</taxon>
        <taxon>Metazoa</taxon>
        <taxon>Ecdysozoa</taxon>
        <taxon>Arthropoda</taxon>
        <taxon>Hexapoda</taxon>
        <taxon>Insecta</taxon>
        <taxon>Pterygota</taxon>
        <taxon>Neoptera</taxon>
        <taxon>Endopterygota</taxon>
        <taxon>Hymenoptera</taxon>
        <taxon>Apocrita</taxon>
        <taxon>Aculeata</taxon>
        <taxon>Formicoidea</taxon>
        <taxon>Formicidae</taxon>
        <taxon>Myrmicinae</taxon>
        <taxon>Trachymyrmex</taxon>
    </lineage>
</organism>
<evidence type="ECO:0000313" key="1">
    <source>
        <dbReference type="EMBL" id="KYN13897.1"/>
    </source>
</evidence>
<dbReference type="AlphaFoldDB" id="A0A195DM39"/>
<dbReference type="EMBL" id="KQ980734">
    <property type="protein sequence ID" value="KYN13897.1"/>
    <property type="molecule type" value="Genomic_DNA"/>
</dbReference>
<gene>
    <name evidence="1" type="ORF">ALC57_13971</name>
</gene>